<feature type="region of interest" description="Disordered" evidence="1">
    <location>
        <begin position="1"/>
        <end position="22"/>
    </location>
</feature>
<keyword evidence="3" id="KW-1185">Reference proteome</keyword>
<comment type="caution">
    <text evidence="2">The sequence shown here is derived from an EMBL/GenBank/DDBJ whole genome shotgun (WGS) entry which is preliminary data.</text>
</comment>
<organism evidence="2 3">
    <name type="scientific">Nonomuraea turkmeniaca</name>
    <dbReference type="NCBI Taxonomy" id="103838"/>
    <lineage>
        <taxon>Bacteria</taxon>
        <taxon>Bacillati</taxon>
        <taxon>Actinomycetota</taxon>
        <taxon>Actinomycetes</taxon>
        <taxon>Streptosporangiales</taxon>
        <taxon>Streptosporangiaceae</taxon>
        <taxon>Nonomuraea</taxon>
    </lineage>
</organism>
<sequence>MSVPVSRRGPRPPVTINDFTRDGDEQDTLAGIFAAALYAAANDHDEDASVDRHALMRRFSQFVPNLDPYQ</sequence>
<dbReference type="AlphaFoldDB" id="A0A5S4FA64"/>
<gene>
    <name evidence="2" type="ORF">ETD86_29615</name>
</gene>
<accession>A0A5S4FA64</accession>
<dbReference type="RefSeq" id="WP_138669555.1">
    <property type="nucleotide sequence ID" value="NZ_VCKY01000114.1"/>
</dbReference>
<proteinExistence type="predicted"/>
<protein>
    <submittedName>
        <fullName evidence="2">Uncharacterized protein</fullName>
    </submittedName>
</protein>
<name>A0A5S4FA64_9ACTN</name>
<evidence type="ECO:0000313" key="2">
    <source>
        <dbReference type="EMBL" id="TMR14106.1"/>
    </source>
</evidence>
<dbReference type="EMBL" id="VCKY01000114">
    <property type="protein sequence ID" value="TMR14106.1"/>
    <property type="molecule type" value="Genomic_DNA"/>
</dbReference>
<dbReference type="Proteomes" id="UP000309128">
    <property type="component" value="Unassembled WGS sequence"/>
</dbReference>
<evidence type="ECO:0000313" key="3">
    <source>
        <dbReference type="Proteomes" id="UP000309128"/>
    </source>
</evidence>
<reference evidence="2 3" key="1">
    <citation type="submission" date="2019-05" db="EMBL/GenBank/DDBJ databases">
        <title>Draft genome sequence of Nonomuraea turkmeniaca DSM 43926.</title>
        <authorList>
            <person name="Saricaoglu S."/>
            <person name="Isik K."/>
        </authorList>
    </citation>
    <scope>NUCLEOTIDE SEQUENCE [LARGE SCALE GENOMIC DNA]</scope>
    <source>
        <strain evidence="2 3">DSM 43926</strain>
    </source>
</reference>
<evidence type="ECO:0000256" key="1">
    <source>
        <dbReference type="SAM" id="MobiDB-lite"/>
    </source>
</evidence>